<dbReference type="NCBIfam" id="TIGR00125">
    <property type="entry name" value="cyt_tran_rel"/>
    <property type="match status" value="1"/>
</dbReference>
<dbReference type="GO" id="GO:0003824">
    <property type="term" value="F:catalytic activity"/>
    <property type="evidence" value="ECO:0007669"/>
    <property type="project" value="InterPro"/>
</dbReference>
<dbReference type="InterPro" id="IPR027417">
    <property type="entry name" value="P-loop_NTPase"/>
</dbReference>
<reference evidence="2" key="1">
    <citation type="submission" date="2021-10" db="EMBL/GenBank/DDBJ databases">
        <title>Novel species in genus Arthrobacter.</title>
        <authorList>
            <person name="Liu Y."/>
        </authorList>
    </citation>
    <scope>NUCLEOTIDE SEQUENCE</scope>
    <source>
        <strain evidence="2">Zg-Y809</strain>
    </source>
</reference>
<dbReference type="RefSeq" id="WP_227909071.1">
    <property type="nucleotide sequence ID" value="NZ_CP095461.1"/>
</dbReference>
<dbReference type="Gene3D" id="3.40.50.300">
    <property type="entry name" value="P-loop containing nucleotide triphosphate hydrolases"/>
    <property type="match status" value="1"/>
</dbReference>
<organism evidence="2 3">
    <name type="scientific">Arthrobacter gengyunqii</name>
    <dbReference type="NCBI Taxonomy" id="2886940"/>
    <lineage>
        <taxon>Bacteria</taxon>
        <taxon>Bacillati</taxon>
        <taxon>Actinomycetota</taxon>
        <taxon>Actinomycetes</taxon>
        <taxon>Micrococcales</taxon>
        <taxon>Micrococcaceae</taxon>
        <taxon>Arthrobacter</taxon>
    </lineage>
</organism>
<dbReference type="InterPro" id="IPR004821">
    <property type="entry name" value="Cyt_trans-like"/>
</dbReference>
<dbReference type="InterPro" id="IPR014729">
    <property type="entry name" value="Rossmann-like_a/b/a_fold"/>
</dbReference>
<feature type="domain" description="NadR/Ttd14 AAA" evidence="1">
    <location>
        <begin position="162"/>
        <end position="336"/>
    </location>
</feature>
<protein>
    <submittedName>
        <fullName evidence="2">AAA family ATPase</fullName>
    </submittedName>
</protein>
<dbReference type="InterPro" id="IPR038727">
    <property type="entry name" value="NadR/Ttd14_AAA_dom"/>
</dbReference>
<gene>
    <name evidence="2" type="ORF">LJ751_15625</name>
</gene>
<dbReference type="AlphaFoldDB" id="A0A9X1M4Q9"/>
<evidence type="ECO:0000313" key="2">
    <source>
        <dbReference type="EMBL" id="MCC3270765.1"/>
    </source>
</evidence>
<evidence type="ECO:0000313" key="3">
    <source>
        <dbReference type="Proteomes" id="UP001139264"/>
    </source>
</evidence>
<accession>A0A9X1M4Q9</accession>
<evidence type="ECO:0000259" key="1">
    <source>
        <dbReference type="Pfam" id="PF13521"/>
    </source>
</evidence>
<dbReference type="Proteomes" id="UP001139264">
    <property type="component" value="Unassembled WGS sequence"/>
</dbReference>
<comment type="caution">
    <text evidence="2">The sequence shown here is derived from an EMBL/GenBank/DDBJ whole genome shotgun (WGS) entry which is preliminary data.</text>
</comment>
<dbReference type="Gene3D" id="3.40.50.620">
    <property type="entry name" value="HUPs"/>
    <property type="match status" value="1"/>
</dbReference>
<dbReference type="InterPro" id="IPR052735">
    <property type="entry name" value="NAD_biosynth-regulator"/>
</dbReference>
<dbReference type="Pfam" id="PF13521">
    <property type="entry name" value="AAA_28"/>
    <property type="match status" value="1"/>
</dbReference>
<proteinExistence type="predicted"/>
<name>A0A9X1M4Q9_9MICC</name>
<sequence length="368" mass="40870">MTRFGQGVVIGKFYPPHAGHRHLIARASEQSDRLAVVVLGSRFESIGLEDRVKWLAAEFDGTNVTVIGMPDDCPVDYTSEAVWKAHNEVLRMALKMKGITAVDAVFSSEDYGWRLADDFGAVHVMVDRGRTDNPVSGTLCRDDLSDAWQSIIRPARQDLAVRIIVVGAQSTGTTTLASDLARHYRARYPGLADVPEYGRQFTYDKFAAAQAADPDAGLKDLVWTAEDFAVIGERQNRMENDAADRCPLVIADTDVITTRLFERVYVGEQSYGSCLAVDRIPRRDLYLITDHDGVPFEDDGWREADHPREEMTEWFKEELTAAGASWILVSGSPAERLSTATEIIDLIIARRNSFTSPPWATRTVLTGS</sequence>
<dbReference type="EMBL" id="JAJFZP010000014">
    <property type="protein sequence ID" value="MCC3270765.1"/>
    <property type="molecule type" value="Genomic_DNA"/>
</dbReference>
<dbReference type="PANTHER" id="PTHR37512">
    <property type="entry name" value="TRIFUNCTIONAL NAD BIOSYNTHESIS/REGULATOR PROTEIN NADR"/>
    <property type="match status" value="1"/>
</dbReference>
<dbReference type="PANTHER" id="PTHR37512:SF1">
    <property type="entry name" value="NADR_TTD14 AAA DOMAIN-CONTAINING PROTEIN"/>
    <property type="match status" value="1"/>
</dbReference>
<dbReference type="SUPFAM" id="SSF52374">
    <property type="entry name" value="Nucleotidylyl transferase"/>
    <property type="match status" value="1"/>
</dbReference>